<evidence type="ECO:0000256" key="5">
    <source>
        <dbReference type="SAM" id="MobiDB-lite"/>
    </source>
</evidence>
<feature type="domain" description="Peptidase M10 serralysin C-terminal" evidence="6">
    <location>
        <begin position="289"/>
        <end position="345"/>
    </location>
</feature>
<dbReference type="SUPFAM" id="SSF51120">
    <property type="entry name" value="beta-Roll"/>
    <property type="match status" value="1"/>
</dbReference>
<evidence type="ECO:0000256" key="1">
    <source>
        <dbReference type="ARBA" id="ARBA00001913"/>
    </source>
</evidence>
<organism evidence="7 8">
    <name type="scientific">Gemmobacter aquatilis</name>
    <dbReference type="NCBI Taxonomy" id="933059"/>
    <lineage>
        <taxon>Bacteria</taxon>
        <taxon>Pseudomonadati</taxon>
        <taxon>Pseudomonadota</taxon>
        <taxon>Alphaproteobacteria</taxon>
        <taxon>Rhodobacterales</taxon>
        <taxon>Paracoccaceae</taxon>
        <taxon>Gemmobacter</taxon>
    </lineage>
</organism>
<reference evidence="7 8" key="1">
    <citation type="submission" date="2016-10" db="EMBL/GenBank/DDBJ databases">
        <authorList>
            <person name="de Groot N.N."/>
        </authorList>
    </citation>
    <scope>NUCLEOTIDE SEQUENCE [LARGE SCALE GENOMIC DNA]</scope>
    <source>
        <strain evidence="7 8">DSM 3857</strain>
    </source>
</reference>
<proteinExistence type="predicted"/>
<dbReference type="InterPro" id="IPR001343">
    <property type="entry name" value="Hemolysn_Ca-bd"/>
</dbReference>
<keyword evidence="3" id="KW-0964">Secreted</keyword>
<dbReference type="Pfam" id="PF08548">
    <property type="entry name" value="Peptidase_M10_C"/>
    <property type="match status" value="1"/>
</dbReference>
<dbReference type="RefSeq" id="WP_091300500.1">
    <property type="nucleotide sequence ID" value="NZ_FOCE01000004.1"/>
</dbReference>
<dbReference type="OrthoDB" id="7433198at2"/>
<dbReference type="InterPro" id="IPR050557">
    <property type="entry name" value="RTX_toxin/Mannuronan_C5-epim"/>
</dbReference>
<name>A0A1H8F9P2_9RHOB</name>
<feature type="region of interest" description="Disordered" evidence="5">
    <location>
        <begin position="72"/>
        <end position="94"/>
    </location>
</feature>
<dbReference type="GO" id="GO:0005509">
    <property type="term" value="F:calcium ion binding"/>
    <property type="evidence" value="ECO:0007669"/>
    <property type="project" value="InterPro"/>
</dbReference>
<dbReference type="GO" id="GO:0005615">
    <property type="term" value="C:extracellular space"/>
    <property type="evidence" value="ECO:0007669"/>
    <property type="project" value="InterPro"/>
</dbReference>
<dbReference type="InterPro" id="IPR011049">
    <property type="entry name" value="Serralysin-like_metalloprot_C"/>
</dbReference>
<dbReference type="STRING" id="933059.SAMN04488103_10496"/>
<dbReference type="InterPro" id="IPR018511">
    <property type="entry name" value="Hemolysin-typ_Ca-bd_CS"/>
</dbReference>
<evidence type="ECO:0000256" key="2">
    <source>
        <dbReference type="ARBA" id="ARBA00004613"/>
    </source>
</evidence>
<comment type="cofactor">
    <cofactor evidence="1">
        <name>Ca(2+)</name>
        <dbReference type="ChEBI" id="CHEBI:29108"/>
    </cofactor>
</comment>
<dbReference type="Pfam" id="PF00353">
    <property type="entry name" value="HemolysinCabind"/>
    <property type="match status" value="1"/>
</dbReference>
<dbReference type="PRINTS" id="PR00313">
    <property type="entry name" value="CABNDNGRPT"/>
</dbReference>
<keyword evidence="4" id="KW-0677">Repeat</keyword>
<evidence type="ECO:0000313" key="7">
    <source>
        <dbReference type="EMBL" id="SEN28290.1"/>
    </source>
</evidence>
<dbReference type="PANTHER" id="PTHR38340">
    <property type="entry name" value="S-LAYER PROTEIN"/>
    <property type="match status" value="1"/>
</dbReference>
<dbReference type="PANTHER" id="PTHR38340:SF1">
    <property type="entry name" value="S-LAYER PROTEIN"/>
    <property type="match status" value="1"/>
</dbReference>
<dbReference type="Gene3D" id="2.150.10.10">
    <property type="entry name" value="Serralysin-like metalloprotease, C-terminal"/>
    <property type="match status" value="1"/>
</dbReference>
<evidence type="ECO:0000259" key="6">
    <source>
        <dbReference type="Pfam" id="PF08548"/>
    </source>
</evidence>
<dbReference type="EMBL" id="FOCE01000004">
    <property type="protein sequence ID" value="SEN28290.1"/>
    <property type="molecule type" value="Genomic_DNA"/>
</dbReference>
<gene>
    <name evidence="7" type="ORF">SAMN04488103_10496</name>
</gene>
<dbReference type="PROSITE" id="PS00330">
    <property type="entry name" value="HEMOLYSIN_CALCIUM"/>
    <property type="match status" value="1"/>
</dbReference>
<evidence type="ECO:0000256" key="4">
    <source>
        <dbReference type="ARBA" id="ARBA00022737"/>
    </source>
</evidence>
<keyword evidence="8" id="KW-1185">Reference proteome</keyword>
<dbReference type="InterPro" id="IPR013858">
    <property type="entry name" value="Peptidase_M10B_C"/>
</dbReference>
<dbReference type="Proteomes" id="UP000198761">
    <property type="component" value="Unassembled WGS sequence"/>
</dbReference>
<accession>A0A1H8F9P2</accession>
<sequence>MAHLGSSYTSLDAFLDSATRYWAVDFVALNSSGVSGQAVLALGEDTEGTPYLSVSITAEGMAPDQVHAQHIHGTFDADGDPSDAREPTLAQDTDGDGFVEVLEGVATYGDVIMTLDTEGHDHGTGHVTHGPMANSEGEMSFIRAFDLTEAEALLSPVTGTQYTMDDLMPLILREIVLHGVNVGAGYGAGSTGEINGTQDGYVGILPAATGEIEWIDAEGARDIFEEQFAFASETIRLGRGADARDAGLGNDTVFGGSGNDNVEGGADADRLLGNAGADTLDGGDQDDRLIGGAGDDLLTGGLGADLFVYRQLSLGKDVIADFEDGIDRIDLRGSGLDMDLLVFGSAADGDAVVRFGETVLRFEGVSAAALDEADFLFA</sequence>
<evidence type="ECO:0000313" key="8">
    <source>
        <dbReference type="Proteomes" id="UP000198761"/>
    </source>
</evidence>
<protein>
    <submittedName>
        <fullName evidence="7">Hemolysin-type calcium-binding repeat-containing protein</fullName>
    </submittedName>
</protein>
<comment type="subcellular location">
    <subcellularLocation>
        <location evidence="2">Secreted</location>
    </subcellularLocation>
</comment>
<evidence type="ECO:0000256" key="3">
    <source>
        <dbReference type="ARBA" id="ARBA00022525"/>
    </source>
</evidence>
<dbReference type="AlphaFoldDB" id="A0A1H8F9P2"/>